<reference evidence="2 3" key="1">
    <citation type="journal article" date="2012" name="Science">
        <title>The Paleozoic origin of enzymatic lignin decomposition reconstructed from 31 fungal genomes.</title>
        <authorList>
            <person name="Floudas D."/>
            <person name="Binder M."/>
            <person name="Riley R."/>
            <person name="Barry K."/>
            <person name="Blanchette R.A."/>
            <person name="Henrissat B."/>
            <person name="Martinez A.T."/>
            <person name="Otillar R."/>
            <person name="Spatafora J.W."/>
            <person name="Yadav J.S."/>
            <person name="Aerts A."/>
            <person name="Benoit I."/>
            <person name="Boyd A."/>
            <person name="Carlson A."/>
            <person name="Copeland A."/>
            <person name="Coutinho P.M."/>
            <person name="de Vries R.P."/>
            <person name="Ferreira P."/>
            <person name="Findley K."/>
            <person name="Foster B."/>
            <person name="Gaskell J."/>
            <person name="Glotzer D."/>
            <person name="Gorecki P."/>
            <person name="Heitman J."/>
            <person name="Hesse C."/>
            <person name="Hori C."/>
            <person name="Igarashi K."/>
            <person name="Jurgens J.A."/>
            <person name="Kallen N."/>
            <person name="Kersten P."/>
            <person name="Kohler A."/>
            <person name="Kuees U."/>
            <person name="Kumar T.K.A."/>
            <person name="Kuo A."/>
            <person name="LaButti K."/>
            <person name="Larrondo L.F."/>
            <person name="Lindquist E."/>
            <person name="Ling A."/>
            <person name="Lombard V."/>
            <person name="Lucas S."/>
            <person name="Lundell T."/>
            <person name="Martin R."/>
            <person name="McLaughlin D.J."/>
            <person name="Morgenstern I."/>
            <person name="Morin E."/>
            <person name="Murat C."/>
            <person name="Nagy L.G."/>
            <person name="Nolan M."/>
            <person name="Ohm R.A."/>
            <person name="Patyshakuliyeva A."/>
            <person name="Rokas A."/>
            <person name="Ruiz-Duenas F.J."/>
            <person name="Sabat G."/>
            <person name="Salamov A."/>
            <person name="Samejima M."/>
            <person name="Schmutz J."/>
            <person name="Slot J.C."/>
            <person name="St John F."/>
            <person name="Stenlid J."/>
            <person name="Sun H."/>
            <person name="Sun S."/>
            <person name="Syed K."/>
            <person name="Tsang A."/>
            <person name="Wiebenga A."/>
            <person name="Young D."/>
            <person name="Pisabarro A."/>
            <person name="Eastwood D.C."/>
            <person name="Martin F."/>
            <person name="Cullen D."/>
            <person name="Grigoriev I.V."/>
            <person name="Hibbett D.S."/>
        </authorList>
    </citation>
    <scope>NUCLEOTIDE SEQUENCE [LARGE SCALE GENOMIC DNA]</scope>
    <source>
        <strain evidence="2 3">ATCC 11539</strain>
    </source>
</reference>
<dbReference type="HOGENOM" id="CLU_888661_0_0_1"/>
<feature type="region of interest" description="Disordered" evidence="1">
    <location>
        <begin position="276"/>
        <end position="313"/>
    </location>
</feature>
<dbReference type="RefSeq" id="XP_007865579.1">
    <property type="nucleotide sequence ID" value="XM_007867388.1"/>
</dbReference>
<organism evidence="2 3">
    <name type="scientific">Gloeophyllum trabeum (strain ATCC 11539 / FP-39264 / Madison 617)</name>
    <name type="common">Brown rot fungus</name>
    <dbReference type="NCBI Taxonomy" id="670483"/>
    <lineage>
        <taxon>Eukaryota</taxon>
        <taxon>Fungi</taxon>
        <taxon>Dikarya</taxon>
        <taxon>Basidiomycota</taxon>
        <taxon>Agaricomycotina</taxon>
        <taxon>Agaricomycetes</taxon>
        <taxon>Gloeophyllales</taxon>
        <taxon>Gloeophyllaceae</taxon>
        <taxon>Gloeophyllum</taxon>
    </lineage>
</organism>
<keyword evidence="3" id="KW-1185">Reference proteome</keyword>
<sequence length="313" mass="34965">MCKSYLPAPSQLPNLQHLKAEAGRANLALQSSADILRHFKGYSDRESLSSGATWRTLTLLLVISRKNDYVDHIEATTSISTASTRLPVICLSLEAQCERAHEEQRAEVLAIFFETISTLRPEQLVFRISLSAVQWREMFGRLTSVSSLRLAAGADEHVLEALWVKHSRTVGLASENNQIHHAHTSSPTADSENTILFPALQFLIVNELEGSSTPYRGTFAASLWAVLYSGRRCGSILEGLTMESAERSPQMRVHALEATVRRVELRDPWGMPDIAECNDVEVTQSTRPLEDEEKSSEEDARSGYTDTDWDYDD</sequence>
<dbReference type="GeneID" id="19309444"/>
<dbReference type="KEGG" id="gtr:GLOTRDRAFT_93126"/>
<accession>S7Q7J7</accession>
<dbReference type="AlphaFoldDB" id="S7Q7J7"/>
<protein>
    <submittedName>
        <fullName evidence="2">Uncharacterized protein</fullName>
    </submittedName>
</protein>
<evidence type="ECO:0000313" key="2">
    <source>
        <dbReference type="EMBL" id="EPQ55492.1"/>
    </source>
</evidence>
<evidence type="ECO:0000313" key="3">
    <source>
        <dbReference type="Proteomes" id="UP000030669"/>
    </source>
</evidence>
<dbReference type="Proteomes" id="UP000030669">
    <property type="component" value="Unassembled WGS sequence"/>
</dbReference>
<name>S7Q7J7_GLOTA</name>
<dbReference type="EMBL" id="KB469301">
    <property type="protein sequence ID" value="EPQ55492.1"/>
    <property type="molecule type" value="Genomic_DNA"/>
</dbReference>
<evidence type="ECO:0000256" key="1">
    <source>
        <dbReference type="SAM" id="MobiDB-lite"/>
    </source>
</evidence>
<gene>
    <name evidence="2" type="ORF">GLOTRDRAFT_93126</name>
</gene>
<proteinExistence type="predicted"/>